<sequence length="67" mass="7082">MGCLNNFCGGNGMWWIIILLLLLDNDGNTCDSLIWILLLSRFCNCGCGNACSDCGCGCTTAPHSCGC</sequence>
<dbReference type="EMBL" id="DVNZ01000088">
    <property type="protein sequence ID" value="HIU94058.1"/>
    <property type="molecule type" value="Genomic_DNA"/>
</dbReference>
<organism evidence="1 2">
    <name type="scientific">Candidatus Aphodomorpha intestinavium</name>
    <dbReference type="NCBI Taxonomy" id="2840672"/>
    <lineage>
        <taxon>Bacteria</taxon>
        <taxon>Bacillati</taxon>
        <taxon>Bacillota</taxon>
        <taxon>Clostridia</taxon>
        <taxon>Eubacteriales</taxon>
        <taxon>Candidatus Aphodomorpha</taxon>
    </lineage>
</organism>
<name>A0A9D1SSE8_9FIRM</name>
<accession>A0A9D1SSE8</accession>
<dbReference type="AlphaFoldDB" id="A0A9D1SSE8"/>
<proteinExistence type="predicted"/>
<evidence type="ECO:0000313" key="2">
    <source>
        <dbReference type="Proteomes" id="UP000824128"/>
    </source>
</evidence>
<reference evidence="1" key="1">
    <citation type="submission" date="2020-10" db="EMBL/GenBank/DDBJ databases">
        <authorList>
            <person name="Gilroy R."/>
        </authorList>
    </citation>
    <scope>NUCLEOTIDE SEQUENCE</scope>
    <source>
        <strain evidence="1">ChiGjej2B2-16831</strain>
    </source>
</reference>
<evidence type="ECO:0000313" key="1">
    <source>
        <dbReference type="EMBL" id="HIU94058.1"/>
    </source>
</evidence>
<gene>
    <name evidence="1" type="ORF">IAD24_02750</name>
</gene>
<dbReference type="Proteomes" id="UP000824128">
    <property type="component" value="Unassembled WGS sequence"/>
</dbReference>
<comment type="caution">
    <text evidence="1">The sequence shown here is derived from an EMBL/GenBank/DDBJ whole genome shotgun (WGS) entry which is preliminary data.</text>
</comment>
<reference evidence="1" key="2">
    <citation type="journal article" date="2021" name="PeerJ">
        <title>Extensive microbial diversity within the chicken gut microbiome revealed by metagenomics and culture.</title>
        <authorList>
            <person name="Gilroy R."/>
            <person name="Ravi A."/>
            <person name="Getino M."/>
            <person name="Pursley I."/>
            <person name="Horton D.L."/>
            <person name="Alikhan N.F."/>
            <person name="Baker D."/>
            <person name="Gharbi K."/>
            <person name="Hall N."/>
            <person name="Watson M."/>
            <person name="Adriaenssens E.M."/>
            <person name="Foster-Nyarko E."/>
            <person name="Jarju S."/>
            <person name="Secka A."/>
            <person name="Antonio M."/>
            <person name="Oren A."/>
            <person name="Chaudhuri R.R."/>
            <person name="La Ragione R."/>
            <person name="Hildebrand F."/>
            <person name="Pallen M.J."/>
        </authorList>
    </citation>
    <scope>NUCLEOTIDE SEQUENCE</scope>
    <source>
        <strain evidence="1">ChiGjej2B2-16831</strain>
    </source>
</reference>
<protein>
    <submittedName>
        <fullName evidence="1">Uncharacterized protein</fullName>
    </submittedName>
</protein>